<dbReference type="NCBIfam" id="TIGR01843">
    <property type="entry name" value="type_I_hlyD"/>
    <property type="match status" value="1"/>
</dbReference>
<evidence type="ECO:0000313" key="14">
    <source>
        <dbReference type="EMBL" id="MFC3230138.1"/>
    </source>
</evidence>
<gene>
    <name evidence="14" type="ORF">ACFOGJ_23010</name>
</gene>
<protein>
    <recommendedName>
        <fullName evidence="9">Membrane fusion protein (MFP) family protein</fullName>
    </recommendedName>
</protein>
<dbReference type="PANTHER" id="PTHR30386">
    <property type="entry name" value="MEMBRANE FUSION SUBUNIT OF EMRAB-TOLC MULTIDRUG EFFLUX PUMP"/>
    <property type="match status" value="1"/>
</dbReference>
<keyword evidence="7 9" id="KW-1133">Transmembrane helix</keyword>
<keyword evidence="8 9" id="KW-0472">Membrane</keyword>
<evidence type="ECO:0000256" key="6">
    <source>
        <dbReference type="ARBA" id="ARBA00022692"/>
    </source>
</evidence>
<dbReference type="PANTHER" id="PTHR30386:SF17">
    <property type="entry name" value="ALKALINE PROTEASE SECRETION PROTEIN APRE"/>
    <property type="match status" value="1"/>
</dbReference>
<comment type="similarity">
    <text evidence="2 9">Belongs to the membrane fusion protein (MFP) (TC 8.A.1) family.</text>
</comment>
<dbReference type="PRINTS" id="PR01490">
    <property type="entry name" value="RTXTOXIND"/>
</dbReference>
<keyword evidence="5 9" id="KW-0997">Cell inner membrane</keyword>
<evidence type="ECO:0000256" key="3">
    <source>
        <dbReference type="ARBA" id="ARBA00022448"/>
    </source>
</evidence>
<feature type="domain" description="AprE-like beta-barrel" evidence="13">
    <location>
        <begin position="343"/>
        <end position="433"/>
    </location>
</feature>
<evidence type="ECO:0000256" key="8">
    <source>
        <dbReference type="ARBA" id="ARBA00023136"/>
    </source>
</evidence>
<sequence length="456" mass="50222">MMKVKKNLLPVPQDGGPAEEEDPMDGLNDKVRPISLVGLVIFAGFFIGLVGWAALAPLASAAFANGNVEIEGNRKTVQHKEGGVVKSLLVREGSEVKAGDPLIILDDTQASSVHDLLREQYYAMLAQIARLEAEQADAPQITFPAELMDEAAERDDVRRIVEGQEQAFEARRTLLENQVSTLEQRRKQLDEQIGGLESQITSHKRQMQLLRDELKGTRELQQKGHAPMTRVRALERSLASLEGQVGEYRGNIARIQENDAEIQMQIISLKRNRISEAAEKLAELRSQAFSLNERIVAAKDILDRSIIRAPTGGRVLGLDIHTEGGVVAPGQPLMDIVPGQRNLVVKAALEPNAIDDVHLGMDAEVQFAAFSSRFTERIIGEIVDISADAKENKKVGSLYYELRVVVPPEELAKLGDDVELAPGMPVTVKIVTGDRTALSYFTKPITRTFDKAFTEQ</sequence>
<evidence type="ECO:0000256" key="7">
    <source>
        <dbReference type="ARBA" id="ARBA00022989"/>
    </source>
</evidence>
<proteinExistence type="inferred from homology"/>
<dbReference type="InterPro" id="IPR058781">
    <property type="entry name" value="HH_AprE-like"/>
</dbReference>
<dbReference type="InterPro" id="IPR058982">
    <property type="entry name" value="Beta-barrel_AprE"/>
</dbReference>
<evidence type="ECO:0000259" key="12">
    <source>
        <dbReference type="Pfam" id="PF25994"/>
    </source>
</evidence>
<feature type="transmembrane region" description="Helical" evidence="9">
    <location>
        <begin position="34"/>
        <end position="55"/>
    </location>
</feature>
<dbReference type="Gene3D" id="2.40.30.170">
    <property type="match status" value="1"/>
</dbReference>
<dbReference type="Pfam" id="PF25994">
    <property type="entry name" value="HH_AprE"/>
    <property type="match status" value="1"/>
</dbReference>
<keyword evidence="6 9" id="KW-0812">Transmembrane</keyword>
<dbReference type="RefSeq" id="WP_379905017.1">
    <property type="nucleotide sequence ID" value="NZ_JBHRTR010000036.1"/>
</dbReference>
<name>A0ABV7L6B7_9PROT</name>
<keyword evidence="15" id="KW-1185">Reference proteome</keyword>
<keyword evidence="4 9" id="KW-1003">Cell membrane</keyword>
<dbReference type="InterPro" id="IPR050739">
    <property type="entry name" value="MFP"/>
</dbReference>
<evidence type="ECO:0000256" key="2">
    <source>
        <dbReference type="ARBA" id="ARBA00009477"/>
    </source>
</evidence>
<dbReference type="EMBL" id="JBHRTR010000036">
    <property type="protein sequence ID" value="MFC3230138.1"/>
    <property type="molecule type" value="Genomic_DNA"/>
</dbReference>
<evidence type="ECO:0000256" key="4">
    <source>
        <dbReference type="ARBA" id="ARBA00022475"/>
    </source>
</evidence>
<reference evidence="15" key="1">
    <citation type="journal article" date="2019" name="Int. J. Syst. Evol. Microbiol.">
        <title>The Global Catalogue of Microorganisms (GCM) 10K type strain sequencing project: providing services to taxonomists for standard genome sequencing and annotation.</title>
        <authorList>
            <consortium name="The Broad Institute Genomics Platform"/>
            <consortium name="The Broad Institute Genome Sequencing Center for Infectious Disease"/>
            <person name="Wu L."/>
            <person name="Ma J."/>
        </authorList>
    </citation>
    <scope>NUCLEOTIDE SEQUENCE [LARGE SCALE GENOMIC DNA]</scope>
    <source>
        <strain evidence="15">KCTC 42964</strain>
    </source>
</reference>
<evidence type="ECO:0000256" key="5">
    <source>
        <dbReference type="ARBA" id="ARBA00022519"/>
    </source>
</evidence>
<evidence type="ECO:0000256" key="1">
    <source>
        <dbReference type="ARBA" id="ARBA00004377"/>
    </source>
</evidence>
<feature type="domain" description="AprE-like long alpha-helical hairpin" evidence="12">
    <location>
        <begin position="114"/>
        <end position="300"/>
    </location>
</feature>
<evidence type="ECO:0000256" key="10">
    <source>
        <dbReference type="SAM" id="Coils"/>
    </source>
</evidence>
<accession>A0ABV7L6B7</accession>
<dbReference type="Pfam" id="PF26002">
    <property type="entry name" value="Beta-barrel_AprE"/>
    <property type="match status" value="1"/>
</dbReference>
<evidence type="ECO:0000256" key="9">
    <source>
        <dbReference type="RuleBase" id="RU365093"/>
    </source>
</evidence>
<feature type="region of interest" description="Disordered" evidence="11">
    <location>
        <begin position="1"/>
        <end position="24"/>
    </location>
</feature>
<comment type="subcellular location">
    <subcellularLocation>
        <location evidence="1 9">Cell inner membrane</location>
        <topology evidence="1 9">Single-pass membrane protein</topology>
    </subcellularLocation>
</comment>
<dbReference type="InterPro" id="IPR010129">
    <property type="entry name" value="T1SS_HlyD"/>
</dbReference>
<feature type="coiled-coil region" evidence="10">
    <location>
        <begin position="165"/>
        <end position="294"/>
    </location>
</feature>
<organism evidence="14 15">
    <name type="scientific">Marinibaculum pumilum</name>
    <dbReference type="NCBI Taxonomy" id="1766165"/>
    <lineage>
        <taxon>Bacteria</taxon>
        <taxon>Pseudomonadati</taxon>
        <taxon>Pseudomonadota</taxon>
        <taxon>Alphaproteobacteria</taxon>
        <taxon>Rhodospirillales</taxon>
        <taxon>Rhodospirillaceae</taxon>
        <taxon>Marinibaculum</taxon>
    </lineage>
</organism>
<comment type="caution">
    <text evidence="14">The sequence shown here is derived from an EMBL/GenBank/DDBJ whole genome shotgun (WGS) entry which is preliminary data.</text>
</comment>
<evidence type="ECO:0000256" key="11">
    <source>
        <dbReference type="SAM" id="MobiDB-lite"/>
    </source>
</evidence>
<keyword evidence="10" id="KW-0175">Coiled coil</keyword>
<keyword evidence="3 9" id="KW-0813">Transport</keyword>
<evidence type="ECO:0000259" key="13">
    <source>
        <dbReference type="Pfam" id="PF26002"/>
    </source>
</evidence>
<dbReference type="Gene3D" id="2.40.50.100">
    <property type="match status" value="1"/>
</dbReference>
<evidence type="ECO:0000313" key="15">
    <source>
        <dbReference type="Proteomes" id="UP001595528"/>
    </source>
</evidence>
<dbReference type="Proteomes" id="UP001595528">
    <property type="component" value="Unassembled WGS sequence"/>
</dbReference>